<feature type="compositionally biased region" description="Pro residues" evidence="1">
    <location>
        <begin position="1"/>
        <end position="11"/>
    </location>
</feature>
<protein>
    <submittedName>
        <fullName evidence="2">Uncharacterized protein</fullName>
    </submittedName>
</protein>
<dbReference type="EMBL" id="CATIWC010001676">
    <property type="protein sequence ID" value="CAI8584355.1"/>
    <property type="molecule type" value="Genomic_DNA"/>
</dbReference>
<evidence type="ECO:0000313" key="3">
    <source>
        <dbReference type="Proteomes" id="UP001157006"/>
    </source>
</evidence>
<gene>
    <name evidence="2" type="ORF">VFH_U070840</name>
</gene>
<comment type="caution">
    <text evidence="2">The sequence shown here is derived from an EMBL/GenBank/DDBJ whole genome shotgun (WGS) entry which is preliminary data.</text>
</comment>
<proteinExistence type="predicted"/>
<evidence type="ECO:0000313" key="2">
    <source>
        <dbReference type="EMBL" id="CAI8584355.1"/>
    </source>
</evidence>
<reference evidence="2 3" key="1">
    <citation type="submission" date="2023-01" db="EMBL/GenBank/DDBJ databases">
        <authorList>
            <person name="Kreplak J."/>
        </authorList>
    </citation>
    <scope>NUCLEOTIDE SEQUENCE [LARGE SCALE GENOMIC DNA]</scope>
</reference>
<feature type="region of interest" description="Disordered" evidence="1">
    <location>
        <begin position="1"/>
        <end position="30"/>
    </location>
</feature>
<organism evidence="2 3">
    <name type="scientific">Vicia faba</name>
    <name type="common">Broad bean</name>
    <name type="synonym">Faba vulgaris</name>
    <dbReference type="NCBI Taxonomy" id="3906"/>
    <lineage>
        <taxon>Eukaryota</taxon>
        <taxon>Viridiplantae</taxon>
        <taxon>Streptophyta</taxon>
        <taxon>Embryophyta</taxon>
        <taxon>Tracheophyta</taxon>
        <taxon>Spermatophyta</taxon>
        <taxon>Magnoliopsida</taxon>
        <taxon>eudicotyledons</taxon>
        <taxon>Gunneridae</taxon>
        <taxon>Pentapetalae</taxon>
        <taxon>rosids</taxon>
        <taxon>fabids</taxon>
        <taxon>Fabales</taxon>
        <taxon>Fabaceae</taxon>
        <taxon>Papilionoideae</taxon>
        <taxon>50 kb inversion clade</taxon>
        <taxon>NPAAA clade</taxon>
        <taxon>Hologalegina</taxon>
        <taxon>IRL clade</taxon>
        <taxon>Fabeae</taxon>
        <taxon>Vicia</taxon>
    </lineage>
</organism>
<keyword evidence="3" id="KW-1185">Reference proteome</keyword>
<evidence type="ECO:0000256" key="1">
    <source>
        <dbReference type="SAM" id="MobiDB-lite"/>
    </source>
</evidence>
<name>A0AAV0YIF6_VICFA</name>
<dbReference type="AlphaFoldDB" id="A0AAV0YIF6"/>
<sequence length="119" mass="13570">MDQRATPPPSAAPLRDPSVSPPRAEISGQPFISPTRKFSSLAMRFFLDRLNIVEITCGRKKEFVLCNTLKAEEEHTPFRGWREAIENESTSPHIVNRLELKSKTSKKSSNMYIIQTFFS</sequence>
<accession>A0AAV0YIF6</accession>
<dbReference type="Proteomes" id="UP001157006">
    <property type="component" value="Unassembled WGS sequence"/>
</dbReference>